<dbReference type="Proteomes" id="UP001148629">
    <property type="component" value="Unassembled WGS sequence"/>
</dbReference>
<dbReference type="EMBL" id="JANRMS010000173">
    <property type="protein sequence ID" value="KAJ3544925.1"/>
    <property type="molecule type" value="Genomic_DNA"/>
</dbReference>
<name>A0ACC1SRP6_9HYPO</name>
<accession>A0ACC1SRP6</accession>
<comment type="caution">
    <text evidence="1">The sequence shown here is derived from an EMBL/GenBank/DDBJ whole genome shotgun (WGS) entry which is preliminary data.</text>
</comment>
<proteinExistence type="predicted"/>
<evidence type="ECO:0000313" key="2">
    <source>
        <dbReference type="Proteomes" id="UP001148629"/>
    </source>
</evidence>
<keyword evidence="2" id="KW-1185">Reference proteome</keyword>
<reference evidence="1" key="1">
    <citation type="submission" date="2022-08" db="EMBL/GenBank/DDBJ databases">
        <title>Genome Sequence of Fusarium decemcellulare.</title>
        <authorList>
            <person name="Buettner E."/>
        </authorList>
    </citation>
    <scope>NUCLEOTIDE SEQUENCE</scope>
    <source>
        <strain evidence="1">Babe19</strain>
    </source>
</reference>
<gene>
    <name evidence="1" type="ORF">NM208_g2769</name>
</gene>
<organism evidence="1 2">
    <name type="scientific">Fusarium decemcellulare</name>
    <dbReference type="NCBI Taxonomy" id="57161"/>
    <lineage>
        <taxon>Eukaryota</taxon>
        <taxon>Fungi</taxon>
        <taxon>Dikarya</taxon>
        <taxon>Ascomycota</taxon>
        <taxon>Pezizomycotina</taxon>
        <taxon>Sordariomycetes</taxon>
        <taxon>Hypocreomycetidae</taxon>
        <taxon>Hypocreales</taxon>
        <taxon>Nectriaceae</taxon>
        <taxon>Fusarium</taxon>
        <taxon>Fusarium decemcellulare species complex</taxon>
    </lineage>
</organism>
<protein>
    <submittedName>
        <fullName evidence="1">Uncharacterized protein</fullName>
    </submittedName>
</protein>
<evidence type="ECO:0000313" key="1">
    <source>
        <dbReference type="EMBL" id="KAJ3544925.1"/>
    </source>
</evidence>
<sequence length="290" mass="29901">MIPRAWLLLASGLLCVDSATAGPCKPVTTSTTLTSATETESATSLSTSSDTTVVATDSTTSGSTTDSVAISVTITESSTESTTFLSVTTTGSTSSDTTDSTSETLTTESATESTTTTSLTTQASTTETSAQPDSTPFNITPNSGSAASGFLEVRDLLGGDVYFNNPSPAYSTGEFVVNGRNQLVNRGQLICAFFRTGSGYGDLYGCQPASDPNPQLVPINCQLTASEKLQCSVAGKFCYYQGEFLTCEDRGVYSSVYLTSLSGSGYGVIIGPSGLSRSPVELSAAPVETQ</sequence>